<dbReference type="Pfam" id="PF00651">
    <property type="entry name" value="BTB"/>
    <property type="match status" value="1"/>
</dbReference>
<protein>
    <recommendedName>
        <fullName evidence="3">BTB domain-containing protein</fullName>
    </recommendedName>
</protein>
<keyword evidence="1" id="KW-0539">Nucleus</keyword>
<dbReference type="PANTHER" id="PTHR23110:SF109">
    <property type="entry name" value="FI07618P-RELATED"/>
    <property type="match status" value="1"/>
</dbReference>
<evidence type="ECO:0000313" key="5">
    <source>
        <dbReference type="Proteomes" id="UP000318571"/>
    </source>
</evidence>
<dbReference type="InterPro" id="IPR011333">
    <property type="entry name" value="SKP1/BTB/POZ_sf"/>
</dbReference>
<feature type="compositionally biased region" description="Low complexity" evidence="2">
    <location>
        <begin position="327"/>
        <end position="345"/>
    </location>
</feature>
<proteinExistence type="predicted"/>
<dbReference type="PROSITE" id="PS50097">
    <property type="entry name" value="BTB"/>
    <property type="match status" value="1"/>
</dbReference>
<dbReference type="InterPro" id="IPR000210">
    <property type="entry name" value="BTB/POZ_dom"/>
</dbReference>
<evidence type="ECO:0000259" key="3">
    <source>
        <dbReference type="PROSITE" id="PS50097"/>
    </source>
</evidence>
<keyword evidence="5" id="KW-1185">Reference proteome</keyword>
<dbReference type="AlphaFoldDB" id="A0A553N7Z5"/>
<feature type="region of interest" description="Disordered" evidence="2">
    <location>
        <begin position="323"/>
        <end position="463"/>
    </location>
</feature>
<dbReference type="InterPro" id="IPR051095">
    <property type="entry name" value="Dros_DevTransReg"/>
</dbReference>
<dbReference type="CDD" id="cd18315">
    <property type="entry name" value="BTB_POZ_BAB-like"/>
    <property type="match status" value="1"/>
</dbReference>
<dbReference type="GO" id="GO:0048468">
    <property type="term" value="P:cell development"/>
    <property type="evidence" value="ECO:0007669"/>
    <property type="project" value="UniProtKB-ARBA"/>
</dbReference>
<dbReference type="InterPro" id="IPR013087">
    <property type="entry name" value="Znf_C2H2_type"/>
</dbReference>
<evidence type="ECO:0000256" key="2">
    <source>
        <dbReference type="SAM" id="MobiDB-lite"/>
    </source>
</evidence>
<reference evidence="4 5" key="1">
    <citation type="journal article" date="2018" name="Nat. Ecol. Evol.">
        <title>Genomic signatures of mitonuclear coevolution across populations of Tigriopus californicus.</title>
        <authorList>
            <person name="Barreto F.S."/>
            <person name="Watson E.T."/>
            <person name="Lima T.G."/>
            <person name="Willett C.S."/>
            <person name="Edmands S."/>
            <person name="Li W."/>
            <person name="Burton R.S."/>
        </authorList>
    </citation>
    <scope>NUCLEOTIDE SEQUENCE [LARGE SCALE GENOMIC DNA]</scope>
    <source>
        <strain evidence="4 5">San Diego</strain>
    </source>
</reference>
<dbReference type="PROSITE" id="PS00028">
    <property type="entry name" value="ZINC_FINGER_C2H2_1"/>
    <property type="match status" value="1"/>
</dbReference>
<dbReference type="SMART" id="SM00355">
    <property type="entry name" value="ZnF_C2H2"/>
    <property type="match status" value="2"/>
</dbReference>
<evidence type="ECO:0000256" key="1">
    <source>
        <dbReference type="ARBA" id="ARBA00023242"/>
    </source>
</evidence>
<dbReference type="Proteomes" id="UP000318571">
    <property type="component" value="Chromosome 8"/>
</dbReference>
<organism evidence="4 5">
    <name type="scientific">Tigriopus californicus</name>
    <name type="common">Marine copepod</name>
    <dbReference type="NCBI Taxonomy" id="6832"/>
    <lineage>
        <taxon>Eukaryota</taxon>
        <taxon>Metazoa</taxon>
        <taxon>Ecdysozoa</taxon>
        <taxon>Arthropoda</taxon>
        <taxon>Crustacea</taxon>
        <taxon>Multicrustacea</taxon>
        <taxon>Hexanauplia</taxon>
        <taxon>Copepoda</taxon>
        <taxon>Harpacticoida</taxon>
        <taxon>Harpacticidae</taxon>
        <taxon>Tigriopus</taxon>
    </lineage>
</organism>
<dbReference type="GO" id="GO:0005634">
    <property type="term" value="C:nucleus"/>
    <property type="evidence" value="ECO:0007669"/>
    <property type="project" value="TreeGrafter"/>
</dbReference>
<dbReference type="SMART" id="SM00225">
    <property type="entry name" value="BTB"/>
    <property type="match status" value="1"/>
</dbReference>
<evidence type="ECO:0000313" key="4">
    <source>
        <dbReference type="EMBL" id="TRY61543.1"/>
    </source>
</evidence>
<dbReference type="GO" id="GO:0006357">
    <property type="term" value="P:regulation of transcription by RNA polymerase II"/>
    <property type="evidence" value="ECO:0007669"/>
    <property type="project" value="TreeGrafter"/>
</dbReference>
<dbReference type="EMBL" id="VCGU01000459">
    <property type="protein sequence ID" value="TRY61543.1"/>
    <property type="molecule type" value="Genomic_DNA"/>
</dbReference>
<dbReference type="GO" id="GO:0003006">
    <property type="term" value="P:developmental process involved in reproduction"/>
    <property type="evidence" value="ECO:0007669"/>
    <property type="project" value="UniProtKB-ARBA"/>
</dbReference>
<dbReference type="PANTHER" id="PTHR23110">
    <property type="entry name" value="BTB DOMAIN TRANSCRIPTION FACTOR"/>
    <property type="match status" value="1"/>
</dbReference>
<sequence length="602" mass="65688">MIDFLEKIEEKSDIQRKCAVGQRALNRSQSLSLPFSCSKSLSDWCGVLCLVLVLEGADWVSPGFPPPPRSIDRSVGVGGQFVACTLGPSSAVVQCSESECGSPIESVSASHARLTGRPPCRLQRQESDAVFLELAFDAILFPLCPRVRSSPNTEEHPSPSTEIVRVHAHIDVQALPLLDFAGPGPCVVPWIWASIMGSTDKFCLRWNDFETNISAAFKELRQDKDFFDVTLTVDDDPNHVLQAHKVILSACSPFFRNVLLRQNAAMGVAGFSHPHPLVYLRGVSYEDLKHIIDFMYYGEVNVAQDDLQAFLQVAEDLKVKGLTQADSNSSSAPSSSSLGNSSGPSREPSGVKREPPGENGGIAKKRSRPNPAVPVPGPSHQVPVHSIDDDVQDVGDTNVKTEHLAASDFEGTDFEAVEGEGGEGDYDYAQYGDESGDMTYAEGEDGQMLPGTSGGDESKDKNDDSKFALETIKLAEDITKFFEKNTKHTKGLYACRVCPYKVKDVFKFRKHLITHLPKACHLMTSIDAAITSNVIMLEKNLYTCKICQRPLKSSFSSVRIHFYSKHFTCKGALSESVASPLVSLVEGDGPVDLDESPDDLLL</sequence>
<feature type="domain" description="BTB" evidence="3">
    <location>
        <begin position="227"/>
        <end position="304"/>
    </location>
</feature>
<accession>A0A553N7Z5</accession>
<gene>
    <name evidence="4" type="ORF">TCAL_10705</name>
</gene>
<dbReference type="Gene3D" id="3.30.710.10">
    <property type="entry name" value="Potassium Channel Kv1.1, Chain A"/>
    <property type="match status" value="1"/>
</dbReference>
<comment type="caution">
    <text evidence="4">The sequence shown here is derived from an EMBL/GenBank/DDBJ whole genome shotgun (WGS) entry which is preliminary data.</text>
</comment>
<feature type="compositionally biased region" description="Acidic residues" evidence="2">
    <location>
        <begin position="410"/>
        <end position="426"/>
    </location>
</feature>
<name>A0A553N7Z5_TIGCA</name>
<dbReference type="GO" id="GO:0048513">
    <property type="term" value="P:animal organ development"/>
    <property type="evidence" value="ECO:0007669"/>
    <property type="project" value="UniProtKB-ARBA"/>
</dbReference>
<dbReference type="SUPFAM" id="SSF54695">
    <property type="entry name" value="POZ domain"/>
    <property type="match status" value="1"/>
</dbReference>